<accession>A0A518GY76</accession>
<proteinExistence type="predicted"/>
<evidence type="ECO:0000256" key="2">
    <source>
        <dbReference type="SAM" id="SignalP"/>
    </source>
</evidence>
<keyword evidence="4" id="KW-1185">Reference proteome</keyword>
<keyword evidence="2" id="KW-0732">Signal</keyword>
<evidence type="ECO:0000256" key="1">
    <source>
        <dbReference type="SAM" id="MobiDB-lite"/>
    </source>
</evidence>
<evidence type="ECO:0008006" key="5">
    <source>
        <dbReference type="Google" id="ProtNLM"/>
    </source>
</evidence>
<dbReference type="AlphaFoldDB" id="A0A518GY76"/>
<dbReference type="Proteomes" id="UP000317835">
    <property type="component" value="Chromosome"/>
</dbReference>
<organism evidence="3 4">
    <name type="scientific">Tautonia plasticadhaerens</name>
    <dbReference type="NCBI Taxonomy" id="2527974"/>
    <lineage>
        <taxon>Bacteria</taxon>
        <taxon>Pseudomonadati</taxon>
        <taxon>Planctomycetota</taxon>
        <taxon>Planctomycetia</taxon>
        <taxon>Isosphaerales</taxon>
        <taxon>Isosphaeraceae</taxon>
        <taxon>Tautonia</taxon>
    </lineage>
</organism>
<dbReference type="InterPro" id="IPR029475">
    <property type="entry name" value="DUF6807"/>
</dbReference>
<feature type="region of interest" description="Disordered" evidence="1">
    <location>
        <begin position="110"/>
        <end position="133"/>
    </location>
</feature>
<reference evidence="3 4" key="1">
    <citation type="submission" date="2019-02" db="EMBL/GenBank/DDBJ databases">
        <title>Deep-cultivation of Planctomycetes and their phenomic and genomic characterization uncovers novel biology.</title>
        <authorList>
            <person name="Wiegand S."/>
            <person name="Jogler M."/>
            <person name="Boedeker C."/>
            <person name="Pinto D."/>
            <person name="Vollmers J."/>
            <person name="Rivas-Marin E."/>
            <person name="Kohn T."/>
            <person name="Peeters S.H."/>
            <person name="Heuer A."/>
            <person name="Rast P."/>
            <person name="Oberbeckmann S."/>
            <person name="Bunk B."/>
            <person name="Jeske O."/>
            <person name="Meyerdierks A."/>
            <person name="Storesund J.E."/>
            <person name="Kallscheuer N."/>
            <person name="Luecker S."/>
            <person name="Lage O.M."/>
            <person name="Pohl T."/>
            <person name="Merkel B.J."/>
            <person name="Hornburger P."/>
            <person name="Mueller R.-W."/>
            <person name="Bruemmer F."/>
            <person name="Labrenz M."/>
            <person name="Spormann A.M."/>
            <person name="Op den Camp H."/>
            <person name="Overmann J."/>
            <person name="Amann R."/>
            <person name="Jetten M.S.M."/>
            <person name="Mascher T."/>
            <person name="Medema M.H."/>
            <person name="Devos D.P."/>
            <person name="Kaster A.-K."/>
            <person name="Ovreas L."/>
            <person name="Rohde M."/>
            <person name="Galperin M.Y."/>
            <person name="Jogler C."/>
        </authorList>
    </citation>
    <scope>NUCLEOTIDE SEQUENCE [LARGE SCALE GENOMIC DNA]</scope>
    <source>
        <strain evidence="3 4">ElP</strain>
    </source>
</reference>
<evidence type="ECO:0000313" key="3">
    <source>
        <dbReference type="EMBL" id="QDV33535.1"/>
    </source>
</evidence>
<dbReference type="RefSeq" id="WP_197446772.1">
    <property type="nucleotide sequence ID" value="NZ_CP036426.1"/>
</dbReference>
<gene>
    <name evidence="3" type="ORF">ElP_14080</name>
</gene>
<feature type="chain" id="PRO_5021986643" description="Methane oxygenase PmoA" evidence="2">
    <location>
        <begin position="25"/>
        <end position="424"/>
    </location>
</feature>
<dbReference type="KEGG" id="tpla:ElP_14080"/>
<evidence type="ECO:0000313" key="4">
    <source>
        <dbReference type="Proteomes" id="UP000317835"/>
    </source>
</evidence>
<dbReference type="Pfam" id="PF14100">
    <property type="entry name" value="DUF6807"/>
    <property type="match status" value="1"/>
</dbReference>
<sequence precursor="true">MRRFIASSAVAATLLAALPDPSVAQSVTIEVEAGEHDRSGLPVRAILPLPDDFSPGDPIVLTAEGGTEILGQLTAPSLLADRTRFDAASGRVALEVNFIPDRLDAGESARFEVSRGETGSGSSTFSWEETDEGDRLSFGSDPLLLYVRPELDESSPETREQTYKPFHHLFAPDGRRLSKGPGGLYTHHRGLFFGYNRVSYGDGKQADVWHARGKAFQSHEETLSREAGPVLGRHLARIDWHGQEGEVFARETRELTAYATVGGRLIEFASRVETTGGPVMLDGDPQHAGVHFRADNHVADETKGQTYYLRPDGKGAPGETRNWEPDTGQGPINLPWNAMGIVVDGERYTVCYLDHPENPKEARYSERDYGRFGSYFEYELTEDQPLEIRYRLWIQDAEMTLEQVAALDADFDEPASVRVLQAGE</sequence>
<protein>
    <recommendedName>
        <fullName evidence="5">Methane oxygenase PmoA</fullName>
    </recommendedName>
</protein>
<feature type="signal peptide" evidence="2">
    <location>
        <begin position="1"/>
        <end position="24"/>
    </location>
</feature>
<dbReference type="EMBL" id="CP036426">
    <property type="protein sequence ID" value="QDV33535.1"/>
    <property type="molecule type" value="Genomic_DNA"/>
</dbReference>
<name>A0A518GY76_9BACT</name>